<dbReference type="EMBL" id="BMWH01000056">
    <property type="protein sequence ID" value="GHA18645.1"/>
    <property type="molecule type" value="Genomic_DNA"/>
</dbReference>
<sequence>MEQRDIDATESAVLSVLGGTPIEEAARQAGTPPARLAEAVERYRAAGRAALDTRTTGWYQTYITFADHRTAEDAFRTHLLPALRSEPVGAWWFVRKHPCWRLRVHPPLHTRIEDTVAHVTKALDTAVSRGAVKEWSPSLYEPETVAFGGTEGMTITHALFHVDSDGVLDYHRHVTDRTAALPDAKTTSLLITTLFLRAAGLEWGEQGDVWGQVEARRPLPDDVPVGKVEVMAEPLRRLLLLDPSQALADGPLAPLRPWTTGMQHGARALAAAARDGRLGLGLRGILARHVLFHWNRMGFTPRQQAIWARAARGAILSQ</sequence>
<organism evidence="2 3">
    <name type="scientific">Streptomyces echinoruber</name>
    <dbReference type="NCBI Taxonomy" id="68898"/>
    <lineage>
        <taxon>Bacteria</taxon>
        <taxon>Bacillati</taxon>
        <taxon>Actinomycetota</taxon>
        <taxon>Actinomycetes</taxon>
        <taxon>Kitasatosporales</taxon>
        <taxon>Streptomycetaceae</taxon>
        <taxon>Streptomyces</taxon>
    </lineage>
</organism>
<dbReference type="AlphaFoldDB" id="A0A918S0H9"/>
<protein>
    <recommendedName>
        <fullName evidence="1">Thiopeptide-type bacteriocin biosynthesis domain-containing protein</fullName>
    </recommendedName>
</protein>
<proteinExistence type="predicted"/>
<feature type="domain" description="Thiopeptide-type bacteriocin biosynthesis" evidence="1">
    <location>
        <begin position="58"/>
        <end position="312"/>
    </location>
</feature>
<evidence type="ECO:0000313" key="3">
    <source>
        <dbReference type="Proteomes" id="UP000623010"/>
    </source>
</evidence>
<comment type="caution">
    <text evidence="2">The sequence shown here is derived from an EMBL/GenBank/DDBJ whole genome shotgun (WGS) entry which is preliminary data.</text>
</comment>
<accession>A0A918S0H9</accession>
<dbReference type="Proteomes" id="UP000623010">
    <property type="component" value="Unassembled WGS sequence"/>
</dbReference>
<dbReference type="NCBIfam" id="TIGR03891">
    <property type="entry name" value="thiopep_ocin"/>
    <property type="match status" value="1"/>
</dbReference>
<dbReference type="InterPro" id="IPR023809">
    <property type="entry name" value="Thiopep_bacteriocin_synth_dom"/>
</dbReference>
<reference evidence="2" key="1">
    <citation type="journal article" date="2014" name="Int. J. Syst. Evol. Microbiol.">
        <title>Complete genome sequence of Corynebacterium casei LMG S-19264T (=DSM 44701T), isolated from a smear-ripened cheese.</title>
        <authorList>
            <consortium name="US DOE Joint Genome Institute (JGI-PGF)"/>
            <person name="Walter F."/>
            <person name="Albersmeier A."/>
            <person name="Kalinowski J."/>
            <person name="Ruckert C."/>
        </authorList>
    </citation>
    <scope>NUCLEOTIDE SEQUENCE</scope>
    <source>
        <strain evidence="2">JCM 5016</strain>
    </source>
</reference>
<dbReference type="RefSeq" id="WP_190061174.1">
    <property type="nucleotide sequence ID" value="NZ_BMWH01000056.1"/>
</dbReference>
<name>A0A918S0H9_9ACTN</name>
<evidence type="ECO:0000313" key="2">
    <source>
        <dbReference type="EMBL" id="GHA18645.1"/>
    </source>
</evidence>
<keyword evidence="3" id="KW-1185">Reference proteome</keyword>
<gene>
    <name evidence="2" type="ORF">GCM10010389_65710</name>
</gene>
<reference evidence="2" key="2">
    <citation type="submission" date="2020-09" db="EMBL/GenBank/DDBJ databases">
        <authorList>
            <person name="Sun Q."/>
            <person name="Ohkuma M."/>
        </authorList>
    </citation>
    <scope>NUCLEOTIDE SEQUENCE</scope>
    <source>
        <strain evidence="2">JCM 5016</strain>
    </source>
</reference>
<evidence type="ECO:0000259" key="1">
    <source>
        <dbReference type="Pfam" id="PF14028"/>
    </source>
</evidence>
<dbReference type="Pfam" id="PF14028">
    <property type="entry name" value="Lant_dehydr_C"/>
    <property type="match status" value="1"/>
</dbReference>